<dbReference type="Proteomes" id="UP001320715">
    <property type="component" value="Unassembled WGS sequence"/>
</dbReference>
<evidence type="ECO:0000256" key="4">
    <source>
        <dbReference type="SAM" id="MobiDB-lite"/>
    </source>
</evidence>
<dbReference type="InterPro" id="IPR002818">
    <property type="entry name" value="DJ-1/PfpI"/>
</dbReference>
<keyword evidence="1" id="KW-0805">Transcription regulation</keyword>
<dbReference type="EMBL" id="JAAAML010000004">
    <property type="protein sequence ID" value="MCO6410405.1"/>
    <property type="molecule type" value="Genomic_DNA"/>
</dbReference>
<dbReference type="InterPro" id="IPR018062">
    <property type="entry name" value="HTH_AraC-typ_CS"/>
</dbReference>
<evidence type="ECO:0000313" key="7">
    <source>
        <dbReference type="Proteomes" id="UP001320715"/>
    </source>
</evidence>
<dbReference type="PROSITE" id="PS01124">
    <property type="entry name" value="HTH_ARAC_FAMILY_2"/>
    <property type="match status" value="1"/>
</dbReference>
<dbReference type="Pfam" id="PF01965">
    <property type="entry name" value="DJ-1_PfpI"/>
    <property type="match status" value="1"/>
</dbReference>
<dbReference type="Gene3D" id="1.10.10.60">
    <property type="entry name" value="Homeodomain-like"/>
    <property type="match status" value="2"/>
</dbReference>
<keyword evidence="2" id="KW-0238">DNA-binding</keyword>
<dbReference type="SMART" id="SM00342">
    <property type="entry name" value="HTH_ARAC"/>
    <property type="match status" value="1"/>
</dbReference>
<dbReference type="InterPro" id="IPR018060">
    <property type="entry name" value="HTH_AraC"/>
</dbReference>
<keyword evidence="7" id="KW-1185">Reference proteome</keyword>
<proteinExistence type="predicted"/>
<comment type="caution">
    <text evidence="6">The sequence shown here is derived from an EMBL/GenBank/DDBJ whole genome shotgun (WGS) entry which is preliminary data.</text>
</comment>
<sequence length="338" mass="36502">MTQNKALSAILDAGRPIMVDLLALAGSSLLTLSSAVEPLRAANRQSGRTVFDWRFVSVNGDAPVTSSGIAWPVSGRHDPASRCDVLAVVAGFGAAQMTDRRLVGHVYRAARNATIVMGIESGPWLLARAGLLDEHRAATHWEDFEDFAAAFPNVDLRPDRYVVDGRFITTSGASPTFDMMVDLVRQVLGHPAALDVASSFVHDDLRAAGDPQVNVTLGDANHDPRLVRSIRLMETHIDTPVSIAAIARRVSMSARGLEQLFSRQLGQTPGAYFLSLRLAAARRLVNDTRLSMTDIASRTGFSSESSFSRAFSRQFGLPPRASRKQPSTAQKVAGVSRP</sequence>
<dbReference type="SUPFAM" id="SSF52317">
    <property type="entry name" value="Class I glutamine amidotransferase-like"/>
    <property type="match status" value="1"/>
</dbReference>
<feature type="domain" description="HTH araC/xylS-type" evidence="5">
    <location>
        <begin position="227"/>
        <end position="325"/>
    </location>
</feature>
<evidence type="ECO:0000256" key="1">
    <source>
        <dbReference type="ARBA" id="ARBA00023015"/>
    </source>
</evidence>
<evidence type="ECO:0000259" key="5">
    <source>
        <dbReference type="PROSITE" id="PS01124"/>
    </source>
</evidence>
<gene>
    <name evidence="6" type="ORF">GTW23_19665</name>
</gene>
<dbReference type="InterPro" id="IPR052158">
    <property type="entry name" value="INH-QAR"/>
</dbReference>
<reference evidence="6 7" key="1">
    <citation type="submission" date="2020-01" db="EMBL/GenBank/DDBJ databases">
        <title>Genomes of bacteria type strains.</title>
        <authorList>
            <person name="Chen J."/>
            <person name="Zhu S."/>
            <person name="Yang J."/>
        </authorList>
    </citation>
    <scope>NUCLEOTIDE SEQUENCE [LARGE SCALE GENOMIC DNA]</scope>
    <source>
        <strain evidence="6 7">DSM 16655</strain>
    </source>
</reference>
<dbReference type="PANTHER" id="PTHR43130">
    <property type="entry name" value="ARAC-FAMILY TRANSCRIPTIONAL REGULATOR"/>
    <property type="match status" value="1"/>
</dbReference>
<protein>
    <submittedName>
        <fullName evidence="6">Helix-turn-helix domain-containing protein</fullName>
    </submittedName>
</protein>
<dbReference type="CDD" id="cd03136">
    <property type="entry name" value="GATase1_AraC_ArgR_like"/>
    <property type="match status" value="1"/>
</dbReference>
<feature type="region of interest" description="Disordered" evidence="4">
    <location>
        <begin position="312"/>
        <end position="338"/>
    </location>
</feature>
<dbReference type="Gene3D" id="3.40.50.880">
    <property type="match status" value="1"/>
</dbReference>
<name>A0ABT1CXY4_9HYPH</name>
<keyword evidence="3" id="KW-0804">Transcription</keyword>
<dbReference type="InterPro" id="IPR020449">
    <property type="entry name" value="Tscrpt_reg_AraC-type_HTH"/>
</dbReference>
<dbReference type="SUPFAM" id="SSF46689">
    <property type="entry name" value="Homeodomain-like"/>
    <property type="match status" value="2"/>
</dbReference>
<evidence type="ECO:0000313" key="6">
    <source>
        <dbReference type="EMBL" id="MCO6410405.1"/>
    </source>
</evidence>
<dbReference type="RefSeq" id="WP_252917106.1">
    <property type="nucleotide sequence ID" value="NZ_JAAAML010000004.1"/>
</dbReference>
<evidence type="ECO:0000256" key="2">
    <source>
        <dbReference type="ARBA" id="ARBA00023125"/>
    </source>
</evidence>
<organism evidence="6 7">
    <name type="scientific">Hoeflea alexandrii</name>
    <dbReference type="NCBI Taxonomy" id="288436"/>
    <lineage>
        <taxon>Bacteria</taxon>
        <taxon>Pseudomonadati</taxon>
        <taxon>Pseudomonadota</taxon>
        <taxon>Alphaproteobacteria</taxon>
        <taxon>Hyphomicrobiales</taxon>
        <taxon>Rhizobiaceae</taxon>
        <taxon>Hoeflea</taxon>
    </lineage>
</organism>
<dbReference type="InterPro" id="IPR029062">
    <property type="entry name" value="Class_I_gatase-like"/>
</dbReference>
<evidence type="ECO:0000256" key="3">
    <source>
        <dbReference type="ARBA" id="ARBA00023163"/>
    </source>
</evidence>
<dbReference type="Pfam" id="PF12833">
    <property type="entry name" value="HTH_18"/>
    <property type="match status" value="1"/>
</dbReference>
<dbReference type="InterPro" id="IPR009057">
    <property type="entry name" value="Homeodomain-like_sf"/>
</dbReference>
<dbReference type="PANTHER" id="PTHR43130:SF3">
    <property type="entry name" value="HTH-TYPE TRANSCRIPTIONAL REGULATOR RV1931C"/>
    <property type="match status" value="1"/>
</dbReference>
<dbReference type="PROSITE" id="PS00041">
    <property type="entry name" value="HTH_ARAC_FAMILY_1"/>
    <property type="match status" value="1"/>
</dbReference>
<dbReference type="PRINTS" id="PR00032">
    <property type="entry name" value="HTHARAC"/>
</dbReference>
<accession>A0ABT1CXY4</accession>